<name>A0A183U8C0_TOXCA</name>
<reference evidence="3" key="1">
    <citation type="submission" date="2016-06" db="UniProtKB">
        <authorList>
            <consortium name="WormBaseParasite"/>
        </authorList>
    </citation>
    <scope>IDENTIFICATION</scope>
</reference>
<evidence type="ECO:0000313" key="3">
    <source>
        <dbReference type="WBParaSite" id="TCNE_0000474001-mRNA-1"/>
    </source>
</evidence>
<sequence length="54" mass="6018">MVAFVIGLVRSFARYSGDKESPLISAVYPLPFRLSKRDEPALDESEQPKPVPRG</sequence>
<keyword evidence="2" id="KW-1185">Reference proteome</keyword>
<dbReference type="WBParaSite" id="TCNE_0000474001-mRNA-1">
    <property type="protein sequence ID" value="TCNE_0000474001-mRNA-1"/>
    <property type="gene ID" value="TCNE_0000474001"/>
</dbReference>
<organism evidence="2 3">
    <name type="scientific">Toxocara canis</name>
    <name type="common">Canine roundworm</name>
    <dbReference type="NCBI Taxonomy" id="6265"/>
    <lineage>
        <taxon>Eukaryota</taxon>
        <taxon>Metazoa</taxon>
        <taxon>Ecdysozoa</taxon>
        <taxon>Nematoda</taxon>
        <taxon>Chromadorea</taxon>
        <taxon>Rhabditida</taxon>
        <taxon>Spirurina</taxon>
        <taxon>Ascaridomorpha</taxon>
        <taxon>Ascaridoidea</taxon>
        <taxon>Toxocaridae</taxon>
        <taxon>Toxocara</taxon>
    </lineage>
</organism>
<dbReference type="AlphaFoldDB" id="A0A183U8C0"/>
<reference evidence="1 2" key="2">
    <citation type="submission" date="2018-11" db="EMBL/GenBank/DDBJ databases">
        <authorList>
            <consortium name="Pathogen Informatics"/>
        </authorList>
    </citation>
    <scope>NUCLEOTIDE SEQUENCE [LARGE SCALE GENOMIC DNA]</scope>
</reference>
<proteinExistence type="predicted"/>
<gene>
    <name evidence="1" type="ORF">TCNE_LOCUS4740</name>
</gene>
<dbReference type="EMBL" id="UYWY01008850">
    <property type="protein sequence ID" value="VDM32024.1"/>
    <property type="molecule type" value="Genomic_DNA"/>
</dbReference>
<accession>A0A183U8C0</accession>
<evidence type="ECO:0000313" key="2">
    <source>
        <dbReference type="Proteomes" id="UP000050794"/>
    </source>
</evidence>
<dbReference type="Proteomes" id="UP000050794">
    <property type="component" value="Unassembled WGS sequence"/>
</dbReference>
<protein>
    <submittedName>
        <fullName evidence="3">Energy transducer TonB</fullName>
    </submittedName>
</protein>
<evidence type="ECO:0000313" key="1">
    <source>
        <dbReference type="EMBL" id="VDM32024.1"/>
    </source>
</evidence>